<feature type="compositionally biased region" description="Basic and acidic residues" evidence="1">
    <location>
        <begin position="249"/>
        <end position="260"/>
    </location>
</feature>
<feature type="region of interest" description="Disordered" evidence="1">
    <location>
        <begin position="135"/>
        <end position="328"/>
    </location>
</feature>
<gene>
    <name evidence="2" type="ORF">HNR25_004368</name>
</gene>
<dbReference type="Proteomes" id="UP000578077">
    <property type="component" value="Unassembled WGS sequence"/>
</dbReference>
<protein>
    <submittedName>
        <fullName evidence="2">Uncharacterized protein</fullName>
    </submittedName>
</protein>
<sequence length="328" mass="32347">MVVDAVRAYFEAVNGLTELTRKRAVAAAKVILKTADERSAAPSAGGARPAPPEGESGDGAARDGAARGGSGGSGIQTLAGELIEASEANRAALTALVGSEVERALERMELVGRADYDRLARRVAELERRLAAQRPLGGAAPVHAAVAPAAADSAEDTGAEHRPPAGAGPAADRSGDPPGPAPSARVPAADEPAGPVAATGSAAEPEEGVRDGDPGGASAGEDGAQAGAASASAETAETAQGAVGDAPAQEDRRATERSDAAQDTEQDAEQDAENAHAAGNQAAASGNGRQQRSAKAKSGSGRSGGTPAKTGGAKRPANRGKNSTKNDR</sequence>
<feature type="compositionally biased region" description="Low complexity" evidence="1">
    <location>
        <begin position="219"/>
        <end position="242"/>
    </location>
</feature>
<name>A0A841E9D9_9ACTN</name>
<evidence type="ECO:0000313" key="3">
    <source>
        <dbReference type="Proteomes" id="UP000578077"/>
    </source>
</evidence>
<dbReference type="AlphaFoldDB" id="A0A841E9D9"/>
<dbReference type="RefSeq" id="WP_184638159.1">
    <property type="nucleotide sequence ID" value="NZ_BAABKT010000038.1"/>
</dbReference>
<reference evidence="2 3" key="1">
    <citation type="submission" date="2020-08" db="EMBL/GenBank/DDBJ databases">
        <title>Sequencing the genomes of 1000 actinobacteria strains.</title>
        <authorList>
            <person name="Klenk H.-P."/>
        </authorList>
    </citation>
    <scope>NUCLEOTIDE SEQUENCE [LARGE SCALE GENOMIC DNA]</scope>
    <source>
        <strain evidence="2 3">DSM 44593</strain>
    </source>
</reference>
<evidence type="ECO:0000256" key="1">
    <source>
        <dbReference type="SAM" id="MobiDB-lite"/>
    </source>
</evidence>
<feature type="compositionally biased region" description="Low complexity" evidence="1">
    <location>
        <begin position="135"/>
        <end position="152"/>
    </location>
</feature>
<feature type="compositionally biased region" description="Low complexity" evidence="1">
    <location>
        <begin position="275"/>
        <end position="300"/>
    </location>
</feature>
<proteinExistence type="predicted"/>
<dbReference type="EMBL" id="JACHLY010000001">
    <property type="protein sequence ID" value="MBB6000617.1"/>
    <property type="molecule type" value="Genomic_DNA"/>
</dbReference>
<organism evidence="2 3">
    <name type="scientific">Streptomonospora salina</name>
    <dbReference type="NCBI Taxonomy" id="104205"/>
    <lineage>
        <taxon>Bacteria</taxon>
        <taxon>Bacillati</taxon>
        <taxon>Actinomycetota</taxon>
        <taxon>Actinomycetes</taxon>
        <taxon>Streptosporangiales</taxon>
        <taxon>Nocardiopsidaceae</taxon>
        <taxon>Streptomonospora</taxon>
    </lineage>
</organism>
<feature type="region of interest" description="Disordered" evidence="1">
    <location>
        <begin position="38"/>
        <end position="75"/>
    </location>
</feature>
<comment type="caution">
    <text evidence="2">The sequence shown here is derived from an EMBL/GenBank/DDBJ whole genome shotgun (WGS) entry which is preliminary data.</text>
</comment>
<evidence type="ECO:0000313" key="2">
    <source>
        <dbReference type="EMBL" id="MBB6000617.1"/>
    </source>
</evidence>
<feature type="compositionally biased region" description="Acidic residues" evidence="1">
    <location>
        <begin position="262"/>
        <end position="272"/>
    </location>
</feature>
<accession>A0A841E9D9</accession>
<keyword evidence="3" id="KW-1185">Reference proteome</keyword>